<evidence type="ECO:0000313" key="1">
    <source>
        <dbReference type="EMBL" id="OAN15286.1"/>
    </source>
</evidence>
<dbReference type="EMBL" id="LVVL01000001">
    <property type="protein sequence ID" value="OAN15286.1"/>
    <property type="molecule type" value="Genomic_DNA"/>
</dbReference>
<proteinExistence type="predicted"/>
<dbReference type="PANTHER" id="PTHR43434:SF1">
    <property type="entry name" value="PHOSPHOGLYCOLATE PHOSPHATASE"/>
    <property type="match status" value="1"/>
</dbReference>
<protein>
    <submittedName>
        <fullName evidence="1">Nucleosidase</fullName>
    </submittedName>
</protein>
<keyword evidence="2" id="KW-1185">Reference proteome</keyword>
<dbReference type="Proteomes" id="UP000078447">
    <property type="component" value="Unassembled WGS sequence"/>
</dbReference>
<accession>A0ABX2VC57</accession>
<dbReference type="SFLD" id="SFLDG01129">
    <property type="entry name" value="C1.5:_HAD__Beta-PGM__Phosphata"/>
    <property type="match status" value="1"/>
</dbReference>
<organism evidence="1 2">
    <name type="scientific">Exiguobacterium undae</name>
    <dbReference type="NCBI Taxonomy" id="169177"/>
    <lineage>
        <taxon>Bacteria</taxon>
        <taxon>Bacillati</taxon>
        <taxon>Bacillota</taxon>
        <taxon>Bacilli</taxon>
        <taxon>Bacillales</taxon>
        <taxon>Bacillales Family XII. Incertae Sedis</taxon>
        <taxon>Exiguobacterium</taxon>
    </lineage>
</organism>
<reference evidence="1 2" key="1">
    <citation type="submission" date="2016-03" db="EMBL/GenBank/DDBJ databases">
        <authorList>
            <person name="Cho S.-Y."/>
            <person name="Lim S."/>
            <person name="Kim H."/>
            <person name="Soh E.H."/>
            <person name="Moon J.S."/>
        </authorList>
    </citation>
    <scope>NUCLEOTIDE SEQUENCE [LARGE SCALE GENOMIC DNA]</scope>
    <source>
        <strain evidence="1 2">KCTC 3810</strain>
    </source>
</reference>
<dbReference type="InterPro" id="IPR041492">
    <property type="entry name" value="HAD_2"/>
</dbReference>
<dbReference type="PANTHER" id="PTHR43434">
    <property type="entry name" value="PHOSPHOGLYCOLATE PHOSPHATASE"/>
    <property type="match status" value="1"/>
</dbReference>
<dbReference type="InterPro" id="IPR036412">
    <property type="entry name" value="HAD-like_sf"/>
</dbReference>
<dbReference type="SUPFAM" id="SSF56784">
    <property type="entry name" value="HAD-like"/>
    <property type="match status" value="1"/>
</dbReference>
<evidence type="ECO:0000313" key="2">
    <source>
        <dbReference type="Proteomes" id="UP000078447"/>
    </source>
</evidence>
<dbReference type="Pfam" id="PF13419">
    <property type="entry name" value="HAD_2"/>
    <property type="match status" value="1"/>
</dbReference>
<dbReference type="SFLD" id="SFLDS00003">
    <property type="entry name" value="Haloacid_Dehalogenase"/>
    <property type="match status" value="1"/>
</dbReference>
<name>A0ABX2VC57_9BACL</name>
<sequence length="220" mass="24744">MKQAYIFDMDGTLFQTNRILGHALDDAFTFLREQERWTGETPLAKYQSIMGVPLPEVWRTLLPTHTDDERTVVDQIFQGALITHIKQGHGALYPGAEATLMALKAADHPLYIASNGWNNYLAAIVTYYELDRWLDGVYSIEDVASLQKSDLVRHILSNHQLTQATVVGDRISDFMAARTNQLPAIGCRFDFSNEAELAEADYIVSDLRDILKLSLAPLSK</sequence>
<dbReference type="InterPro" id="IPR050155">
    <property type="entry name" value="HAD-like_hydrolase_sf"/>
</dbReference>
<dbReference type="RefSeq" id="WP_028106152.1">
    <property type="nucleotide sequence ID" value="NZ_LVVL01000001.1"/>
</dbReference>
<dbReference type="Gene3D" id="3.40.50.1000">
    <property type="entry name" value="HAD superfamily/HAD-like"/>
    <property type="match status" value="1"/>
</dbReference>
<comment type="caution">
    <text evidence="1">The sequence shown here is derived from an EMBL/GenBank/DDBJ whole genome shotgun (WGS) entry which is preliminary data.</text>
</comment>
<dbReference type="Gene3D" id="1.10.150.240">
    <property type="entry name" value="Putative phosphatase, domain 2"/>
    <property type="match status" value="1"/>
</dbReference>
<gene>
    <name evidence="1" type="ORF">A3783_04925</name>
</gene>
<dbReference type="InterPro" id="IPR023198">
    <property type="entry name" value="PGP-like_dom2"/>
</dbReference>
<dbReference type="InterPro" id="IPR023214">
    <property type="entry name" value="HAD_sf"/>
</dbReference>